<reference evidence="2 3" key="1">
    <citation type="journal article" date="2019" name="Commun. Biol.">
        <title>The bagworm genome reveals a unique fibroin gene that provides high tensile strength.</title>
        <authorList>
            <person name="Kono N."/>
            <person name="Nakamura H."/>
            <person name="Ohtoshi R."/>
            <person name="Tomita M."/>
            <person name="Numata K."/>
            <person name="Arakawa K."/>
        </authorList>
    </citation>
    <scope>NUCLEOTIDE SEQUENCE [LARGE SCALE GENOMIC DNA]</scope>
</reference>
<sequence>MKYLNSIRATQKCREGRGGVKGGEGASCHKRASCPLPSRHKSPFLPRKHANSGSVAYLRDLHDIEQGACPPQTNPKTILSRKSSPSRRSTY</sequence>
<feature type="compositionally biased region" description="Basic residues" evidence="1">
    <location>
        <begin position="28"/>
        <end position="48"/>
    </location>
</feature>
<evidence type="ECO:0000313" key="2">
    <source>
        <dbReference type="EMBL" id="GBP23537.1"/>
    </source>
</evidence>
<accession>A0A4C1UBN7</accession>
<evidence type="ECO:0000313" key="3">
    <source>
        <dbReference type="Proteomes" id="UP000299102"/>
    </source>
</evidence>
<dbReference type="Proteomes" id="UP000299102">
    <property type="component" value="Unassembled WGS sequence"/>
</dbReference>
<comment type="caution">
    <text evidence="2">The sequence shown here is derived from an EMBL/GenBank/DDBJ whole genome shotgun (WGS) entry which is preliminary data.</text>
</comment>
<feature type="region of interest" description="Disordered" evidence="1">
    <location>
        <begin position="66"/>
        <end position="91"/>
    </location>
</feature>
<feature type="compositionally biased region" description="Polar residues" evidence="1">
    <location>
        <begin position="74"/>
        <end position="91"/>
    </location>
</feature>
<evidence type="ECO:0000256" key="1">
    <source>
        <dbReference type="SAM" id="MobiDB-lite"/>
    </source>
</evidence>
<proteinExistence type="predicted"/>
<protein>
    <submittedName>
        <fullName evidence="2">Uncharacterized protein</fullName>
    </submittedName>
</protein>
<gene>
    <name evidence="2" type="ORF">EVAR_12818_1</name>
</gene>
<keyword evidence="3" id="KW-1185">Reference proteome</keyword>
<dbReference type="AlphaFoldDB" id="A0A4C1UBN7"/>
<name>A0A4C1UBN7_EUMVA</name>
<feature type="region of interest" description="Disordered" evidence="1">
    <location>
        <begin position="1"/>
        <end position="48"/>
    </location>
</feature>
<dbReference type="EMBL" id="BGZK01000151">
    <property type="protein sequence ID" value="GBP23537.1"/>
    <property type="molecule type" value="Genomic_DNA"/>
</dbReference>
<organism evidence="2 3">
    <name type="scientific">Eumeta variegata</name>
    <name type="common">Bagworm moth</name>
    <name type="synonym">Eumeta japonica</name>
    <dbReference type="NCBI Taxonomy" id="151549"/>
    <lineage>
        <taxon>Eukaryota</taxon>
        <taxon>Metazoa</taxon>
        <taxon>Ecdysozoa</taxon>
        <taxon>Arthropoda</taxon>
        <taxon>Hexapoda</taxon>
        <taxon>Insecta</taxon>
        <taxon>Pterygota</taxon>
        <taxon>Neoptera</taxon>
        <taxon>Endopterygota</taxon>
        <taxon>Lepidoptera</taxon>
        <taxon>Glossata</taxon>
        <taxon>Ditrysia</taxon>
        <taxon>Tineoidea</taxon>
        <taxon>Psychidae</taxon>
        <taxon>Oiketicinae</taxon>
        <taxon>Eumeta</taxon>
    </lineage>
</organism>